<evidence type="ECO:0000313" key="2">
    <source>
        <dbReference type="EMBL" id="GBP40213.1"/>
    </source>
</evidence>
<dbReference type="AlphaFoldDB" id="A0A4C1VND1"/>
<keyword evidence="1" id="KW-0472">Membrane</keyword>
<sequence>MCFFHGFSRRCFTAYPGPNLARAVCACTGTHGERGKNLPPFFRLPGYRKWMGFGEKRWNENHMTIVSSNNDELFYNLTPSVSSSYKIVHVYLWISLVFFFFVETFIDPCRSHDYRIVKHNSLKMIGIEGQGHNYERSAMAIPKDYRHRCSGIYQHGWLNLMRRE</sequence>
<name>A0A4C1VND1_EUMVA</name>
<accession>A0A4C1VND1</accession>
<reference evidence="2 3" key="1">
    <citation type="journal article" date="2019" name="Commun. Biol.">
        <title>The bagworm genome reveals a unique fibroin gene that provides high tensile strength.</title>
        <authorList>
            <person name="Kono N."/>
            <person name="Nakamura H."/>
            <person name="Ohtoshi R."/>
            <person name="Tomita M."/>
            <person name="Numata K."/>
            <person name="Arakawa K."/>
        </authorList>
    </citation>
    <scope>NUCLEOTIDE SEQUENCE [LARGE SCALE GENOMIC DNA]</scope>
</reference>
<protein>
    <submittedName>
        <fullName evidence="2">Uncharacterized protein</fullName>
    </submittedName>
</protein>
<keyword evidence="3" id="KW-1185">Reference proteome</keyword>
<feature type="transmembrane region" description="Helical" evidence="1">
    <location>
        <begin position="87"/>
        <end position="106"/>
    </location>
</feature>
<keyword evidence="1" id="KW-0812">Transmembrane</keyword>
<evidence type="ECO:0000313" key="3">
    <source>
        <dbReference type="Proteomes" id="UP000299102"/>
    </source>
</evidence>
<dbReference type="EMBL" id="BGZK01000378">
    <property type="protein sequence ID" value="GBP40213.1"/>
    <property type="molecule type" value="Genomic_DNA"/>
</dbReference>
<evidence type="ECO:0000256" key="1">
    <source>
        <dbReference type="SAM" id="Phobius"/>
    </source>
</evidence>
<gene>
    <name evidence="2" type="ORF">EVAR_37614_1</name>
</gene>
<keyword evidence="1" id="KW-1133">Transmembrane helix</keyword>
<comment type="caution">
    <text evidence="2">The sequence shown here is derived from an EMBL/GenBank/DDBJ whole genome shotgun (WGS) entry which is preliminary data.</text>
</comment>
<proteinExistence type="predicted"/>
<organism evidence="2 3">
    <name type="scientific">Eumeta variegata</name>
    <name type="common">Bagworm moth</name>
    <name type="synonym">Eumeta japonica</name>
    <dbReference type="NCBI Taxonomy" id="151549"/>
    <lineage>
        <taxon>Eukaryota</taxon>
        <taxon>Metazoa</taxon>
        <taxon>Ecdysozoa</taxon>
        <taxon>Arthropoda</taxon>
        <taxon>Hexapoda</taxon>
        <taxon>Insecta</taxon>
        <taxon>Pterygota</taxon>
        <taxon>Neoptera</taxon>
        <taxon>Endopterygota</taxon>
        <taxon>Lepidoptera</taxon>
        <taxon>Glossata</taxon>
        <taxon>Ditrysia</taxon>
        <taxon>Tineoidea</taxon>
        <taxon>Psychidae</taxon>
        <taxon>Oiketicinae</taxon>
        <taxon>Eumeta</taxon>
    </lineage>
</organism>
<dbReference type="Proteomes" id="UP000299102">
    <property type="component" value="Unassembled WGS sequence"/>
</dbReference>